<reference evidence="2" key="1">
    <citation type="submission" date="2018-05" db="EMBL/GenBank/DDBJ databases">
        <authorList>
            <person name="Lanie J.A."/>
            <person name="Ng W.-L."/>
            <person name="Kazmierczak K.M."/>
            <person name="Andrzejewski T.M."/>
            <person name="Davidsen T.M."/>
            <person name="Wayne K.J."/>
            <person name="Tettelin H."/>
            <person name="Glass J.I."/>
            <person name="Rusch D."/>
            <person name="Podicherti R."/>
            <person name="Tsui H.-C.T."/>
            <person name="Winkler M.E."/>
        </authorList>
    </citation>
    <scope>NUCLEOTIDE SEQUENCE</scope>
</reference>
<feature type="compositionally biased region" description="Basic and acidic residues" evidence="1">
    <location>
        <begin position="101"/>
        <end position="110"/>
    </location>
</feature>
<organism evidence="2">
    <name type="scientific">marine metagenome</name>
    <dbReference type="NCBI Taxonomy" id="408172"/>
    <lineage>
        <taxon>unclassified sequences</taxon>
        <taxon>metagenomes</taxon>
        <taxon>ecological metagenomes</taxon>
    </lineage>
</organism>
<feature type="region of interest" description="Disordered" evidence="1">
    <location>
        <begin position="101"/>
        <end position="120"/>
    </location>
</feature>
<sequence>MPKTSRMIQTVVLLLAVTTFASGCKTLEVKASESYEYWRIRTGGTSVAAFYTENGLQETCHGFWTKEYRETDPNSPCFSGTTKSGVDETEPQEIVTVDPVEIKPPEEVKTQEPAATPIEP</sequence>
<evidence type="ECO:0000256" key="1">
    <source>
        <dbReference type="SAM" id="MobiDB-lite"/>
    </source>
</evidence>
<dbReference type="PROSITE" id="PS51257">
    <property type="entry name" value="PROKAR_LIPOPROTEIN"/>
    <property type="match status" value="1"/>
</dbReference>
<dbReference type="EMBL" id="UINC01153206">
    <property type="protein sequence ID" value="SVD47791.1"/>
    <property type="molecule type" value="Genomic_DNA"/>
</dbReference>
<feature type="non-terminal residue" evidence="2">
    <location>
        <position position="120"/>
    </location>
</feature>
<feature type="compositionally biased region" description="Polar residues" evidence="1">
    <location>
        <begin position="73"/>
        <end position="84"/>
    </location>
</feature>
<dbReference type="AlphaFoldDB" id="A0A382VPD8"/>
<protein>
    <submittedName>
        <fullName evidence="2">Uncharacterized protein</fullName>
    </submittedName>
</protein>
<proteinExistence type="predicted"/>
<name>A0A382VPD8_9ZZZZ</name>
<feature type="region of interest" description="Disordered" evidence="1">
    <location>
        <begin position="71"/>
        <end position="90"/>
    </location>
</feature>
<accession>A0A382VPD8</accession>
<gene>
    <name evidence="2" type="ORF">METZ01_LOCUS400645</name>
</gene>
<evidence type="ECO:0000313" key="2">
    <source>
        <dbReference type="EMBL" id="SVD47791.1"/>
    </source>
</evidence>